<dbReference type="PROSITE" id="PS00600">
    <property type="entry name" value="AA_TRANSFER_CLASS_3"/>
    <property type="match status" value="1"/>
</dbReference>
<evidence type="ECO:0000313" key="6">
    <source>
        <dbReference type="Proteomes" id="UP000275727"/>
    </source>
</evidence>
<comment type="cofactor">
    <cofactor evidence="1">
        <name>pyridoxal 5'-phosphate</name>
        <dbReference type="ChEBI" id="CHEBI:597326"/>
    </cofactor>
</comment>
<dbReference type="GO" id="GO:0008483">
    <property type="term" value="F:transaminase activity"/>
    <property type="evidence" value="ECO:0007669"/>
    <property type="project" value="UniProtKB-KW"/>
</dbReference>
<dbReference type="Pfam" id="PF00202">
    <property type="entry name" value="Aminotran_3"/>
    <property type="match status" value="1"/>
</dbReference>
<dbReference type="PANTHER" id="PTHR43713">
    <property type="entry name" value="GLUTAMATE-1-SEMIALDEHYDE 2,1-AMINOMUTASE"/>
    <property type="match status" value="1"/>
</dbReference>
<evidence type="ECO:0000313" key="5">
    <source>
        <dbReference type="EMBL" id="BBE33339.1"/>
    </source>
</evidence>
<protein>
    <submittedName>
        <fullName evidence="5">Aspartate aminotransferase family protein</fullName>
    </submittedName>
</protein>
<evidence type="ECO:0000256" key="1">
    <source>
        <dbReference type="ARBA" id="ARBA00001933"/>
    </source>
</evidence>
<comment type="similarity">
    <text evidence="3">Belongs to the class-III pyridoxal-phosphate-dependent aminotransferase family.</text>
</comment>
<dbReference type="PANTHER" id="PTHR43713:SF3">
    <property type="entry name" value="GLUTAMATE-1-SEMIALDEHYDE 2,1-AMINOMUTASE 1, CHLOROPLASTIC-RELATED"/>
    <property type="match status" value="1"/>
</dbReference>
<dbReference type="Proteomes" id="UP000275727">
    <property type="component" value="Chromosome"/>
</dbReference>
<dbReference type="CDD" id="cd00610">
    <property type="entry name" value="OAT_like"/>
    <property type="match status" value="1"/>
</dbReference>
<name>A0AAD1D4T5_SPHMI</name>
<organism evidence="5 6">
    <name type="scientific">Sphingosinicella microcystinivorans</name>
    <dbReference type="NCBI Taxonomy" id="335406"/>
    <lineage>
        <taxon>Bacteria</taxon>
        <taxon>Pseudomonadati</taxon>
        <taxon>Pseudomonadota</taxon>
        <taxon>Alphaproteobacteria</taxon>
        <taxon>Sphingomonadales</taxon>
        <taxon>Sphingosinicellaceae</taxon>
        <taxon>Sphingosinicella</taxon>
    </lineage>
</organism>
<dbReference type="GO" id="GO:0030170">
    <property type="term" value="F:pyridoxal phosphate binding"/>
    <property type="evidence" value="ECO:0007669"/>
    <property type="project" value="InterPro"/>
</dbReference>
<dbReference type="KEGG" id="smic:SmB9_09970"/>
<dbReference type="InterPro" id="IPR005814">
    <property type="entry name" value="Aminotrans_3"/>
</dbReference>
<feature type="region of interest" description="Disordered" evidence="4">
    <location>
        <begin position="1"/>
        <end position="24"/>
    </location>
</feature>
<dbReference type="InterPro" id="IPR015421">
    <property type="entry name" value="PyrdxlP-dep_Trfase_major"/>
</dbReference>
<evidence type="ECO:0000256" key="2">
    <source>
        <dbReference type="ARBA" id="ARBA00022898"/>
    </source>
</evidence>
<dbReference type="AlphaFoldDB" id="A0AAD1D4T5"/>
<keyword evidence="5" id="KW-0808">Transferase</keyword>
<dbReference type="InterPro" id="IPR049704">
    <property type="entry name" value="Aminotrans_3_PPA_site"/>
</dbReference>
<dbReference type="InterPro" id="IPR015424">
    <property type="entry name" value="PyrdxlP-dep_Trfase"/>
</dbReference>
<proteinExistence type="inferred from homology"/>
<evidence type="ECO:0000256" key="4">
    <source>
        <dbReference type="SAM" id="MobiDB-lite"/>
    </source>
</evidence>
<dbReference type="Gene3D" id="3.40.640.10">
    <property type="entry name" value="Type I PLP-dependent aspartate aminotransferase-like (Major domain)"/>
    <property type="match status" value="1"/>
</dbReference>
<dbReference type="Gene3D" id="3.90.1150.10">
    <property type="entry name" value="Aspartate Aminotransferase, domain 1"/>
    <property type="match status" value="1"/>
</dbReference>
<dbReference type="SUPFAM" id="SSF53383">
    <property type="entry name" value="PLP-dependent transferases"/>
    <property type="match status" value="1"/>
</dbReference>
<accession>A0AAD1D4T5</accession>
<dbReference type="InterPro" id="IPR015422">
    <property type="entry name" value="PyrdxlP-dep_Trfase_small"/>
</dbReference>
<keyword evidence="5" id="KW-0032">Aminotransferase</keyword>
<dbReference type="EMBL" id="AP018711">
    <property type="protein sequence ID" value="BBE33339.1"/>
    <property type="molecule type" value="Genomic_DNA"/>
</dbReference>
<keyword evidence="2 3" id="KW-0663">Pyridoxal phosphate</keyword>
<sequence length="449" mass="47736">MMSKATPRKAAALERLRARTPGSAAMRPRAERRLALEAVPTFAMPVPLYIESGDGAYMTDVDGNAYLDLAMGFGSLILGHRPPEVVAAMHSQIDKGWHTILPGVAQIELAELLAEAVPCAEKVAFQNSGTEATMFAMRLARAFTGKDRVAVFGGGYHGTHDYALVQEDPTTPEAAPATKTVGGGIPGAVRDQTMLALPYRNAAAFDLIRKHRDELALVVIQPVQNTVPHLDNGAYLRDLRAVCDEAGVLLMFDEVVTGFRLAYGGGQVYYGVTPDLAAFGKIIGGGTAVGAVCGRADILGLFAKGGTAGVFAGGTFNGNPLTMSAGAATLRALKARKDTLYPALEARGARMAGAVAAHCETHEMDVTLMHAASIQCFHFRKGPIHSFRETYPSNRAAEEAFYALVLDRGILLPSFHVYFLSAAHDDAMIDRATGAFIEALDDCRADGLL</sequence>
<reference evidence="5 6" key="1">
    <citation type="submission" date="2018-06" db="EMBL/GenBank/DDBJ databases">
        <title>Complete Genome Sequence of the Microcystin-Degrading Bacterium Sphingosinicella microcystinivorans Strain B-9.</title>
        <authorList>
            <person name="Jin H."/>
            <person name="Nishizawa T."/>
            <person name="Guo Y."/>
            <person name="Nishizawa A."/>
            <person name="Park H."/>
            <person name="Kato H."/>
            <person name="Tsuji K."/>
            <person name="Harada K."/>
        </authorList>
    </citation>
    <scope>NUCLEOTIDE SEQUENCE [LARGE SCALE GENOMIC DNA]</scope>
    <source>
        <strain evidence="5 6">B9</strain>
    </source>
</reference>
<gene>
    <name evidence="5" type="primary">hemL</name>
    <name evidence="5" type="ORF">SmB9_09970</name>
</gene>
<evidence type="ECO:0000256" key="3">
    <source>
        <dbReference type="RuleBase" id="RU003560"/>
    </source>
</evidence>